<accession>A0A9N8HX72</accession>
<proteinExistence type="predicted"/>
<dbReference type="Proteomes" id="UP001153069">
    <property type="component" value="Unassembled WGS sequence"/>
</dbReference>
<feature type="compositionally biased region" description="Low complexity" evidence="1">
    <location>
        <begin position="610"/>
        <end position="629"/>
    </location>
</feature>
<feature type="compositionally biased region" description="Low complexity" evidence="1">
    <location>
        <begin position="555"/>
        <end position="574"/>
    </location>
</feature>
<comment type="caution">
    <text evidence="2">The sequence shown here is derived from an EMBL/GenBank/DDBJ whole genome shotgun (WGS) entry which is preliminary data.</text>
</comment>
<feature type="compositionally biased region" description="Pro residues" evidence="1">
    <location>
        <begin position="582"/>
        <end position="609"/>
    </location>
</feature>
<evidence type="ECO:0000313" key="2">
    <source>
        <dbReference type="EMBL" id="CAB9526003.1"/>
    </source>
</evidence>
<feature type="region of interest" description="Disordered" evidence="1">
    <location>
        <begin position="515"/>
        <end position="629"/>
    </location>
</feature>
<name>A0A9N8HX72_9STRA</name>
<organism evidence="2 3">
    <name type="scientific">Seminavis robusta</name>
    <dbReference type="NCBI Taxonomy" id="568900"/>
    <lineage>
        <taxon>Eukaryota</taxon>
        <taxon>Sar</taxon>
        <taxon>Stramenopiles</taxon>
        <taxon>Ochrophyta</taxon>
        <taxon>Bacillariophyta</taxon>
        <taxon>Bacillariophyceae</taxon>
        <taxon>Bacillariophycidae</taxon>
        <taxon>Naviculales</taxon>
        <taxon>Naviculaceae</taxon>
        <taxon>Seminavis</taxon>
    </lineage>
</organism>
<sequence>MPGEGGTVSAEDFRVVFNDQVEKQKLNVFLEEVNVTADSVLEGHEVQCGTGPQKFTTEVFSDLGVNLTVLTTDEVLAVEETFWKTYANLAYQLCDGNFRTIEEVQLNVGSSKDLFPGVGPMTRQLQESSNSFRNNTTNSSIHSNSTIASYESAVNGTTDVLTALNASQTATNQSEAALPSPNTFALFMIRGRCRNCPIEINGVFNLFNSTSGQQSQRRASSVSWTQSWWRRNMAEDVNTCVCPHGLEPGVEPAVSVQEFLEEFLGRINEAKNDGATISVEDIITIIEVSSWNGRTTSLTLPPTPLPTEQPTTTVISLPESDNPGSQAQEISYPISTATPQACESQIVLLQEETEWTLSTNDGRVSRVATTLNNPSQHSATVTYVEVSLNLYEIDAWAVGDRFFVDIMGSMKYFEDLQPANSTGSLSIVDGTAISWASESASLGIRGERQRVQFIVPPTLFSSGTLSLEFGMVSSTTSSASTGVDGLVISAFYDCSATDPMADNLERDITSVPRTAEPSAIPLTTSPTNVPTPQPTFGPSMSPSTKNPTLDPTVIPTKLPTLLPTKNPTLSATPEPTEEPTLEPSPEPTLKPTSQPTPQPTSMPSLPPSLSPSSEPSSSNPSPIPSVTPSTSLSGIACSLQFATVEAIYYVIFAQDAVGASDLDMEDSFTYADAALEKEACDPVVVDAAVQGRMNQRRLQDQCCKN</sequence>
<reference evidence="2" key="1">
    <citation type="submission" date="2020-06" db="EMBL/GenBank/DDBJ databases">
        <authorList>
            <consortium name="Plant Systems Biology data submission"/>
        </authorList>
    </citation>
    <scope>NUCLEOTIDE SEQUENCE</scope>
    <source>
        <strain evidence="2">D6</strain>
    </source>
</reference>
<dbReference type="EMBL" id="CAICTM010001760">
    <property type="protein sequence ID" value="CAB9526003.1"/>
    <property type="molecule type" value="Genomic_DNA"/>
</dbReference>
<evidence type="ECO:0000256" key="1">
    <source>
        <dbReference type="SAM" id="MobiDB-lite"/>
    </source>
</evidence>
<keyword evidence="3" id="KW-1185">Reference proteome</keyword>
<dbReference type="AlphaFoldDB" id="A0A9N8HX72"/>
<protein>
    <submittedName>
        <fullName evidence="2">ECF subfamily RNA polymerase sigma-24 subunit</fullName>
    </submittedName>
</protein>
<evidence type="ECO:0000313" key="3">
    <source>
        <dbReference type="Proteomes" id="UP001153069"/>
    </source>
</evidence>
<gene>
    <name evidence="2" type="ORF">SEMRO_1762_G295970.1</name>
</gene>
<feature type="compositionally biased region" description="Polar residues" evidence="1">
    <location>
        <begin position="536"/>
        <end position="549"/>
    </location>
</feature>